<dbReference type="AlphaFoldDB" id="A0A4D9EWT8"/>
<evidence type="ECO:0000313" key="1">
    <source>
        <dbReference type="EMBL" id="TFK12823.1"/>
    </source>
</evidence>
<sequence length="142" mass="15778">MACTREAHWQAAEGSSKWEKEMGHKGDRLLHLSTKEQLSCSLSNASISVLLSFAEREAGLKPIYVKLLINNREENVLSVKKTFVSQPHCLNLSANRSLSAKASLVWLYQPAASRMGLVHCILTSNKNGCRLLALVKSCFKYS</sequence>
<reference evidence="1 2" key="2">
    <citation type="submission" date="2019-04" db="EMBL/GenBank/DDBJ databases">
        <title>The genome sequence of big-headed turtle.</title>
        <authorList>
            <person name="Gong S."/>
        </authorList>
    </citation>
    <scope>NUCLEOTIDE SEQUENCE [LARGE SCALE GENOMIC DNA]</scope>
    <source>
        <strain evidence="1">DO16091913</strain>
        <tissue evidence="1">Muscle</tissue>
    </source>
</reference>
<accession>A0A4D9EWT8</accession>
<proteinExistence type="predicted"/>
<name>A0A4D9EWT8_9SAUR</name>
<dbReference type="EMBL" id="QXTE01000018">
    <property type="protein sequence ID" value="TFK12823.1"/>
    <property type="molecule type" value="Genomic_DNA"/>
</dbReference>
<gene>
    <name evidence="1" type="ORF">DR999_PMT03651</name>
</gene>
<evidence type="ECO:0000313" key="2">
    <source>
        <dbReference type="Proteomes" id="UP000297703"/>
    </source>
</evidence>
<protein>
    <submittedName>
        <fullName evidence="1">Cytochrome b5 reductase 4</fullName>
    </submittedName>
</protein>
<organism evidence="1 2">
    <name type="scientific">Platysternon megacephalum</name>
    <name type="common">big-headed turtle</name>
    <dbReference type="NCBI Taxonomy" id="55544"/>
    <lineage>
        <taxon>Eukaryota</taxon>
        <taxon>Metazoa</taxon>
        <taxon>Chordata</taxon>
        <taxon>Craniata</taxon>
        <taxon>Vertebrata</taxon>
        <taxon>Euteleostomi</taxon>
        <taxon>Archelosauria</taxon>
        <taxon>Testudinata</taxon>
        <taxon>Testudines</taxon>
        <taxon>Cryptodira</taxon>
        <taxon>Durocryptodira</taxon>
        <taxon>Testudinoidea</taxon>
        <taxon>Platysternidae</taxon>
        <taxon>Platysternon</taxon>
    </lineage>
</organism>
<comment type="caution">
    <text evidence="1">The sequence shown here is derived from an EMBL/GenBank/DDBJ whole genome shotgun (WGS) entry which is preliminary data.</text>
</comment>
<keyword evidence="2" id="KW-1185">Reference proteome</keyword>
<reference evidence="1 2" key="1">
    <citation type="submission" date="2019-04" db="EMBL/GenBank/DDBJ databases">
        <title>Draft genome of the big-headed turtle Platysternon megacephalum.</title>
        <authorList>
            <person name="Gong S."/>
        </authorList>
    </citation>
    <scope>NUCLEOTIDE SEQUENCE [LARGE SCALE GENOMIC DNA]</scope>
    <source>
        <strain evidence="1">DO16091913</strain>
        <tissue evidence="1">Muscle</tissue>
    </source>
</reference>
<dbReference type="Proteomes" id="UP000297703">
    <property type="component" value="Unassembled WGS sequence"/>
</dbReference>